<feature type="domain" description="Transposase MuDR plant" evidence="1">
    <location>
        <begin position="2"/>
        <end position="59"/>
    </location>
</feature>
<sequence>MMFQSFNELKEAIRQYPIKNRFKIKFAKNDKRKVRAVCKEGCDWFIYATVMQSEPTVQVKSYQPKHQCSKDFVNKHVTSTWLAKHYLERIKSDPSWKLHAFQDVIKSELCVNVSIAKCFRAKRRALKIIEGIDTEQYAKLPDYCAEIRRTNPGSRLILNLSNLIFQRMFICLDACKKGFQAGCRPIISVDGCFLKGKYHGRLLVAVGIDANDCIFPIAYAIVEVESTDIWSWFFQLLAEELNIRNSYTWTFMSDRQKGLIQSVETLFPNADHRFCVRHLYNNFSTQFKGKFLKDSLWSAARSSYIEEWEKYMTAIAEVNKETHDWVKKLSPRCWTRSYFSEFPKCDMLLNNLCVSTNSF</sequence>
<dbReference type="AlphaFoldDB" id="A0A6V7PFI7"/>
<dbReference type="PANTHER" id="PTHR31973:SF187">
    <property type="entry name" value="MUTATOR TRANSPOSASE MUDRA PROTEIN"/>
    <property type="match status" value="1"/>
</dbReference>
<proteinExistence type="predicted"/>
<evidence type="ECO:0000259" key="2">
    <source>
        <dbReference type="Pfam" id="PF10551"/>
    </source>
</evidence>
<gene>
    <name evidence="3" type="ORF">CB5_LOCUS12539</name>
</gene>
<organism evidence="3">
    <name type="scientific">Ananas comosus var. bracteatus</name>
    <name type="common">red pineapple</name>
    <dbReference type="NCBI Taxonomy" id="296719"/>
    <lineage>
        <taxon>Eukaryota</taxon>
        <taxon>Viridiplantae</taxon>
        <taxon>Streptophyta</taxon>
        <taxon>Embryophyta</taxon>
        <taxon>Tracheophyta</taxon>
        <taxon>Spermatophyta</taxon>
        <taxon>Magnoliopsida</taxon>
        <taxon>Liliopsida</taxon>
        <taxon>Poales</taxon>
        <taxon>Bromeliaceae</taxon>
        <taxon>Bromelioideae</taxon>
        <taxon>Ananas</taxon>
    </lineage>
</organism>
<dbReference type="InterPro" id="IPR004332">
    <property type="entry name" value="Transposase_MuDR"/>
</dbReference>
<evidence type="ECO:0000313" key="3">
    <source>
        <dbReference type="EMBL" id="CAD1829328.1"/>
    </source>
</evidence>
<dbReference type="EMBL" id="LR862147">
    <property type="protein sequence ID" value="CAD1829328.1"/>
    <property type="molecule type" value="Genomic_DNA"/>
</dbReference>
<dbReference type="Pfam" id="PF10551">
    <property type="entry name" value="MULE"/>
    <property type="match status" value="1"/>
</dbReference>
<evidence type="ECO:0008006" key="4">
    <source>
        <dbReference type="Google" id="ProtNLM"/>
    </source>
</evidence>
<dbReference type="InterPro" id="IPR018289">
    <property type="entry name" value="MULE_transposase_dom"/>
</dbReference>
<name>A0A6V7PFI7_ANACO</name>
<dbReference type="PANTHER" id="PTHR31973">
    <property type="entry name" value="POLYPROTEIN, PUTATIVE-RELATED"/>
    <property type="match status" value="1"/>
</dbReference>
<evidence type="ECO:0000259" key="1">
    <source>
        <dbReference type="Pfam" id="PF03108"/>
    </source>
</evidence>
<dbReference type="Pfam" id="PF03108">
    <property type="entry name" value="DBD_Tnp_Mut"/>
    <property type="match status" value="1"/>
</dbReference>
<feature type="domain" description="MULE transposase" evidence="2">
    <location>
        <begin position="187"/>
        <end position="282"/>
    </location>
</feature>
<reference evidence="3" key="1">
    <citation type="submission" date="2020-07" db="EMBL/GenBank/DDBJ databases">
        <authorList>
            <person name="Lin J."/>
        </authorList>
    </citation>
    <scope>NUCLEOTIDE SEQUENCE</scope>
</reference>
<protein>
    <recommendedName>
        <fullName evidence="4">MULE transposase domain-containing protein</fullName>
    </recommendedName>
</protein>
<accession>A0A6V7PFI7</accession>